<feature type="transmembrane region" description="Helical" evidence="1">
    <location>
        <begin position="55"/>
        <end position="72"/>
    </location>
</feature>
<organism evidence="2 3">
    <name type="scientific">Pyrobaculum calidifontis (strain DSM 21063 / JCM 11548 / VA1)</name>
    <dbReference type="NCBI Taxonomy" id="410359"/>
    <lineage>
        <taxon>Archaea</taxon>
        <taxon>Thermoproteota</taxon>
        <taxon>Thermoprotei</taxon>
        <taxon>Thermoproteales</taxon>
        <taxon>Thermoproteaceae</taxon>
        <taxon>Pyrobaculum</taxon>
    </lineage>
</organism>
<feature type="transmembrane region" description="Helical" evidence="1">
    <location>
        <begin position="7"/>
        <end position="24"/>
    </location>
</feature>
<protein>
    <submittedName>
        <fullName evidence="2">Uncharacterized protein</fullName>
    </submittedName>
</protein>
<dbReference type="HOGENOM" id="CLU_2313891_0_0_2"/>
<dbReference type="STRING" id="410359.Pcal_2025"/>
<keyword evidence="1" id="KW-0472">Membrane</keyword>
<proteinExistence type="predicted"/>
<dbReference type="RefSeq" id="WP_011850698.1">
    <property type="nucleotide sequence ID" value="NC_009073.1"/>
</dbReference>
<dbReference type="eggNOG" id="arCOG05711">
    <property type="taxonomic scope" value="Archaea"/>
</dbReference>
<keyword evidence="3" id="KW-1185">Reference proteome</keyword>
<reference evidence="2" key="1">
    <citation type="submission" date="2007-02" db="EMBL/GenBank/DDBJ databases">
        <title>Complete sequence of Pyrobaculum calidifontis JCM 11548.</title>
        <authorList>
            <consortium name="US DOE Joint Genome Institute"/>
            <person name="Copeland A."/>
            <person name="Lucas S."/>
            <person name="Lapidus A."/>
            <person name="Barry K."/>
            <person name="Glavina del Rio T."/>
            <person name="Dalin E."/>
            <person name="Tice H."/>
            <person name="Pitluck S."/>
            <person name="Chain P."/>
            <person name="Malfatti S."/>
            <person name="Shin M."/>
            <person name="Vergez L."/>
            <person name="Schmutz J."/>
            <person name="Larimer F."/>
            <person name="Land M."/>
            <person name="Hauser L."/>
            <person name="Kyrpides N."/>
            <person name="Mikhailova N."/>
            <person name="Cozen A.E."/>
            <person name="Fitz-Gibbon S.T."/>
            <person name="House C.H."/>
            <person name="Saltikov C."/>
            <person name="Lowe T.M."/>
            <person name="Richardson P."/>
        </authorList>
    </citation>
    <scope>NUCLEOTIDE SEQUENCE [LARGE SCALE GENOMIC DNA]</scope>
    <source>
        <strain evidence="2">JCM 11548</strain>
    </source>
</reference>
<feature type="transmembrane region" description="Helical" evidence="1">
    <location>
        <begin position="30"/>
        <end position="48"/>
    </location>
</feature>
<feature type="transmembrane region" description="Helical" evidence="1">
    <location>
        <begin position="78"/>
        <end position="97"/>
    </location>
</feature>
<keyword evidence="1" id="KW-1133">Transmembrane helix</keyword>
<dbReference type="EMBL" id="CP000561">
    <property type="protein sequence ID" value="ABO09440.1"/>
    <property type="molecule type" value="Genomic_DNA"/>
</dbReference>
<evidence type="ECO:0000256" key="1">
    <source>
        <dbReference type="SAM" id="Phobius"/>
    </source>
</evidence>
<name>A3MXS3_PYRCJ</name>
<dbReference type="Proteomes" id="UP000001431">
    <property type="component" value="Chromosome"/>
</dbReference>
<dbReference type="KEGG" id="pcl:Pcal_2025"/>
<accession>A3MXS3</accession>
<evidence type="ECO:0000313" key="2">
    <source>
        <dbReference type="EMBL" id="ABO09440.1"/>
    </source>
</evidence>
<dbReference type="OrthoDB" id="385797at2157"/>
<gene>
    <name evidence="2" type="ordered locus">Pcal_2025</name>
</gene>
<dbReference type="AlphaFoldDB" id="A3MXS3"/>
<evidence type="ECO:0000313" key="3">
    <source>
        <dbReference type="Proteomes" id="UP000001431"/>
    </source>
</evidence>
<dbReference type="GeneID" id="4910188"/>
<keyword evidence="1" id="KW-0812">Transmembrane</keyword>
<sequence>MGAGEVAAAVATLAVGIYLILASLGTVPLAVNFLLGLAAATFGVSYAVVGRTREAAFWGGLLLIVGVALIYGGGASPLLVVGVVLVFASLVALLSLLRK</sequence>